<proteinExistence type="predicted"/>
<protein>
    <submittedName>
        <fullName evidence="1">Uncharacterized protein</fullName>
    </submittedName>
</protein>
<reference evidence="1" key="1">
    <citation type="submission" date="2018-02" db="EMBL/GenBank/DDBJ databases">
        <authorList>
            <person name="Cohen D.B."/>
            <person name="Kent A.D."/>
        </authorList>
    </citation>
    <scope>NUCLEOTIDE SEQUENCE</scope>
</reference>
<sequence>MAAPARNHRGPPCEARVGSAVRLAPIRITLGGLSLLPDLERYYESSVPDSIAAAIWFTGTTKKSHAYVTLTDGFIILDHEDPSRASGFHSHHHIDEKSPHRTRSSYWLVQPGSIHESLVQLSLGDTVEKYHAWLPPVLSFSRSHPARYGSAKKLQRTVAPPTRKGINMETSLPFGSENLWRKSGFKFPETTRLYSQREYAAPKIIPSAANVATKLFLWKAPTKMGNSPIKLLVPGELILAKVEEKEMVERFGMVLTEPPEPEIVHRYSSMQRERDDVTYYDHVQKCCPLRLGNMEPLNSSRSFMRSYRDGEVLLMMLRTAVRSARRGKLGQNMTPEGPGAHNPILSESEFTVPPALMLRDRNILLPSTAVTPEIKGSTRAPVLRRGGRTDRGLAPGVDRVGDGCVTFGVVVRAPVPNGRMSDPFPADHGLTTRSPMARGGFSIAAHVRLRCAFPLDWARVSCRKYGSESDFGSPVQAQLLALR</sequence>
<dbReference type="AlphaFoldDB" id="A0A2N9JB91"/>
<name>A0A2N9JB91_FAGSY</name>
<organism evidence="1">
    <name type="scientific">Fagus sylvatica</name>
    <name type="common">Beechnut</name>
    <dbReference type="NCBI Taxonomy" id="28930"/>
    <lineage>
        <taxon>Eukaryota</taxon>
        <taxon>Viridiplantae</taxon>
        <taxon>Streptophyta</taxon>
        <taxon>Embryophyta</taxon>
        <taxon>Tracheophyta</taxon>
        <taxon>Spermatophyta</taxon>
        <taxon>Magnoliopsida</taxon>
        <taxon>eudicotyledons</taxon>
        <taxon>Gunneridae</taxon>
        <taxon>Pentapetalae</taxon>
        <taxon>rosids</taxon>
        <taxon>fabids</taxon>
        <taxon>Fagales</taxon>
        <taxon>Fagaceae</taxon>
        <taxon>Fagus</taxon>
    </lineage>
</organism>
<gene>
    <name evidence="1" type="ORF">FSB_LOCUS61712</name>
</gene>
<evidence type="ECO:0000313" key="1">
    <source>
        <dbReference type="EMBL" id="SPD33830.1"/>
    </source>
</evidence>
<dbReference type="EMBL" id="OIVN01006475">
    <property type="protein sequence ID" value="SPD33830.1"/>
    <property type="molecule type" value="Genomic_DNA"/>
</dbReference>
<accession>A0A2N9JB91</accession>